<dbReference type="SMART" id="SM00408">
    <property type="entry name" value="IGc2"/>
    <property type="match status" value="2"/>
</dbReference>
<evidence type="ECO:0000256" key="8">
    <source>
        <dbReference type="ARBA" id="ARBA00022949"/>
    </source>
</evidence>
<dbReference type="GO" id="GO:0005886">
    <property type="term" value="C:plasma membrane"/>
    <property type="evidence" value="ECO:0007669"/>
    <property type="project" value="UniProtKB-SubCell"/>
</dbReference>
<evidence type="ECO:0000256" key="1">
    <source>
        <dbReference type="ARBA" id="ARBA00004251"/>
    </source>
</evidence>
<comment type="similarity">
    <text evidence="3">Belongs to the immunoglobulin superfamily.</text>
</comment>
<evidence type="ECO:0000256" key="9">
    <source>
        <dbReference type="ARBA" id="ARBA00022989"/>
    </source>
</evidence>
<dbReference type="InterPro" id="IPR013151">
    <property type="entry name" value="Immunoglobulin_dom"/>
</dbReference>
<organism evidence="15 16">
    <name type="scientific">Engystomops pustulosus</name>
    <name type="common">Tungara frog</name>
    <name type="synonym">Physalaemus pustulosus</name>
    <dbReference type="NCBI Taxonomy" id="76066"/>
    <lineage>
        <taxon>Eukaryota</taxon>
        <taxon>Metazoa</taxon>
        <taxon>Chordata</taxon>
        <taxon>Craniata</taxon>
        <taxon>Vertebrata</taxon>
        <taxon>Euteleostomi</taxon>
        <taxon>Amphibia</taxon>
        <taxon>Batrachia</taxon>
        <taxon>Anura</taxon>
        <taxon>Neobatrachia</taxon>
        <taxon>Hyloidea</taxon>
        <taxon>Leptodactylidae</taxon>
        <taxon>Leiuperinae</taxon>
        <taxon>Engystomops</taxon>
    </lineage>
</organism>
<dbReference type="SUPFAM" id="SSF48726">
    <property type="entry name" value="Immunoglobulin"/>
    <property type="match status" value="2"/>
</dbReference>
<comment type="caution">
    <text evidence="15">The sequence shown here is derived from an EMBL/GenBank/DDBJ whole genome shotgun (WGS) entry which is preliminary data.</text>
</comment>
<protein>
    <recommendedName>
        <fullName evidence="14">Ig-like domain-containing protein</fullName>
    </recommendedName>
</protein>
<dbReference type="InterPro" id="IPR003599">
    <property type="entry name" value="Ig_sub"/>
</dbReference>
<evidence type="ECO:0000256" key="6">
    <source>
        <dbReference type="ARBA" id="ARBA00022692"/>
    </source>
</evidence>
<feature type="domain" description="Ig-like" evidence="14">
    <location>
        <begin position="131"/>
        <end position="225"/>
    </location>
</feature>
<name>A0AAV7D2E2_ENGPU</name>
<keyword evidence="4" id="KW-0796">Tight junction</keyword>
<dbReference type="PANTHER" id="PTHR44663:SF2">
    <property type="entry name" value="JUNCTIONAL ADHESION MOLECULE B"/>
    <property type="match status" value="1"/>
</dbReference>
<keyword evidence="11" id="KW-1015">Disulfide bond</keyword>
<dbReference type="PROSITE" id="PS50835">
    <property type="entry name" value="IG_LIKE"/>
    <property type="match status" value="2"/>
</dbReference>
<evidence type="ECO:0000259" key="14">
    <source>
        <dbReference type="PROSITE" id="PS50835"/>
    </source>
</evidence>
<evidence type="ECO:0000256" key="13">
    <source>
        <dbReference type="SAM" id="SignalP"/>
    </source>
</evidence>
<dbReference type="Proteomes" id="UP000824782">
    <property type="component" value="Unassembled WGS sequence"/>
</dbReference>
<evidence type="ECO:0000313" key="15">
    <source>
        <dbReference type="EMBL" id="KAG8590842.1"/>
    </source>
</evidence>
<keyword evidence="7 13" id="KW-0732">Signal</keyword>
<feature type="chain" id="PRO_5043451160" description="Ig-like domain-containing protein" evidence="13">
    <location>
        <begin position="24"/>
        <end position="228"/>
    </location>
</feature>
<dbReference type="Gene3D" id="2.60.40.10">
    <property type="entry name" value="Immunoglobulins"/>
    <property type="match status" value="2"/>
</dbReference>
<evidence type="ECO:0000256" key="12">
    <source>
        <dbReference type="ARBA" id="ARBA00023319"/>
    </source>
</evidence>
<evidence type="ECO:0000256" key="7">
    <source>
        <dbReference type="ARBA" id="ARBA00022729"/>
    </source>
</evidence>
<keyword evidence="5" id="KW-1003">Cell membrane</keyword>
<keyword evidence="12" id="KW-0393">Immunoglobulin domain</keyword>
<dbReference type="InterPro" id="IPR042625">
    <property type="entry name" value="JAM2"/>
</dbReference>
<proteinExistence type="inferred from homology"/>
<dbReference type="PANTHER" id="PTHR44663">
    <property type="entry name" value="JUNCTIONAL ADHESION MOLECULE B"/>
    <property type="match status" value="1"/>
</dbReference>
<evidence type="ECO:0000313" key="16">
    <source>
        <dbReference type="Proteomes" id="UP000824782"/>
    </source>
</evidence>
<dbReference type="EMBL" id="WNYA01000002">
    <property type="protein sequence ID" value="KAG8590842.1"/>
    <property type="molecule type" value="Genomic_DNA"/>
</dbReference>
<feature type="domain" description="Ig-like" evidence="14">
    <location>
        <begin position="4"/>
        <end position="119"/>
    </location>
</feature>
<dbReference type="SMART" id="SM00409">
    <property type="entry name" value="IG"/>
    <property type="match status" value="2"/>
</dbReference>
<dbReference type="GO" id="GO:0098636">
    <property type="term" value="C:protein complex involved in cell adhesion"/>
    <property type="evidence" value="ECO:0007669"/>
    <property type="project" value="TreeGrafter"/>
</dbReference>
<evidence type="ECO:0000256" key="11">
    <source>
        <dbReference type="ARBA" id="ARBA00023157"/>
    </source>
</evidence>
<evidence type="ECO:0000256" key="4">
    <source>
        <dbReference type="ARBA" id="ARBA00022427"/>
    </source>
</evidence>
<dbReference type="Pfam" id="PF00047">
    <property type="entry name" value="ig"/>
    <property type="match status" value="1"/>
</dbReference>
<evidence type="ECO:0000256" key="3">
    <source>
        <dbReference type="ARBA" id="ARBA00008637"/>
    </source>
</evidence>
<dbReference type="GO" id="GO:0005923">
    <property type="term" value="C:bicellular tight junction"/>
    <property type="evidence" value="ECO:0007669"/>
    <property type="project" value="UniProtKB-SubCell"/>
</dbReference>
<dbReference type="InterPro" id="IPR013783">
    <property type="entry name" value="Ig-like_fold"/>
</dbReference>
<dbReference type="InterPro" id="IPR003598">
    <property type="entry name" value="Ig_sub2"/>
</dbReference>
<evidence type="ECO:0000256" key="2">
    <source>
        <dbReference type="ARBA" id="ARBA00004435"/>
    </source>
</evidence>
<gene>
    <name evidence="15" type="ORF">GDO81_006935</name>
</gene>
<feature type="signal peptide" evidence="13">
    <location>
        <begin position="1"/>
        <end position="23"/>
    </location>
</feature>
<keyword evidence="8" id="KW-0965">Cell junction</keyword>
<dbReference type="AlphaFoldDB" id="A0AAV7D2E2"/>
<dbReference type="GO" id="GO:0009986">
    <property type="term" value="C:cell surface"/>
    <property type="evidence" value="ECO:0007669"/>
    <property type="project" value="TreeGrafter"/>
</dbReference>
<reference evidence="15" key="1">
    <citation type="thesis" date="2020" institute="ProQuest LLC" country="789 East Eisenhower Parkway, Ann Arbor, MI, USA">
        <title>Comparative Genomics and Chromosome Evolution.</title>
        <authorList>
            <person name="Mudd A.B."/>
        </authorList>
    </citation>
    <scope>NUCLEOTIDE SEQUENCE</scope>
    <source>
        <strain evidence="15">237g6f4</strain>
        <tissue evidence="15">Blood</tissue>
    </source>
</reference>
<keyword evidence="6" id="KW-0812">Transmembrane</keyword>
<sequence length="228" mass="25601">MWLPLWLIFLGHFVALCIWGVSAVVVESENYNVEALEFREAILTCKYQLEKNQAARLEWKKVDLNGEVSFVFFNNSLAADLQKRAEMMGSSIWFRNLSRGDSGQYRCEVSAPLDRKNFQEIIINLAVLVAPSIPACDIPSSAMSGSAVELKCREKEGNPASEYKWFKNGLAIELSAKAVNASYKVDKTTGTLHFNTVTKEDTGEYYCEANNKIGKPQRCPAKRMQVGK</sequence>
<keyword evidence="10" id="KW-0472">Membrane</keyword>
<dbReference type="InterPro" id="IPR036179">
    <property type="entry name" value="Ig-like_dom_sf"/>
</dbReference>
<keyword evidence="16" id="KW-1185">Reference proteome</keyword>
<keyword evidence="9" id="KW-1133">Transmembrane helix</keyword>
<accession>A0AAV7D2E2</accession>
<comment type="subcellular location">
    <subcellularLocation>
        <location evidence="2">Cell junction</location>
        <location evidence="2">Tight junction</location>
    </subcellularLocation>
    <subcellularLocation>
        <location evidence="1">Cell membrane</location>
        <topology evidence="1">Single-pass type I membrane protein</topology>
    </subcellularLocation>
</comment>
<evidence type="ECO:0000256" key="5">
    <source>
        <dbReference type="ARBA" id="ARBA00022475"/>
    </source>
</evidence>
<evidence type="ECO:0000256" key="10">
    <source>
        <dbReference type="ARBA" id="ARBA00023136"/>
    </source>
</evidence>
<dbReference type="Pfam" id="PF13927">
    <property type="entry name" value="Ig_3"/>
    <property type="match status" value="1"/>
</dbReference>
<dbReference type="GO" id="GO:0007159">
    <property type="term" value="P:leukocyte cell-cell adhesion"/>
    <property type="evidence" value="ECO:0007669"/>
    <property type="project" value="TreeGrafter"/>
</dbReference>
<dbReference type="InterPro" id="IPR007110">
    <property type="entry name" value="Ig-like_dom"/>
</dbReference>
<dbReference type="FunFam" id="2.60.40.10:FF:000342">
    <property type="entry name" value="Junctional adhesion molecule A"/>
    <property type="match status" value="1"/>
</dbReference>